<dbReference type="Proteomes" id="UP000004095">
    <property type="component" value="Unassembled WGS sequence"/>
</dbReference>
<dbReference type="InterPro" id="IPR007863">
    <property type="entry name" value="Peptidase_M16_C"/>
</dbReference>
<evidence type="ECO:0000259" key="1">
    <source>
        <dbReference type="Pfam" id="PF00675"/>
    </source>
</evidence>
<gene>
    <name evidence="3" type="ORF">M23134_00642</name>
</gene>
<evidence type="ECO:0000313" key="3">
    <source>
        <dbReference type="EMBL" id="EAY25544.1"/>
    </source>
</evidence>
<protein>
    <submittedName>
        <fullName evidence="3">Putative zinc protease</fullName>
    </submittedName>
</protein>
<dbReference type="EMBL" id="AAWS01000046">
    <property type="protein sequence ID" value="EAY25544.1"/>
    <property type="molecule type" value="Genomic_DNA"/>
</dbReference>
<dbReference type="eggNOG" id="COG0612">
    <property type="taxonomic scope" value="Bacteria"/>
</dbReference>
<evidence type="ECO:0000259" key="2">
    <source>
        <dbReference type="Pfam" id="PF05193"/>
    </source>
</evidence>
<dbReference type="SUPFAM" id="SSF63411">
    <property type="entry name" value="LuxS/MPP-like metallohydrolase"/>
    <property type="match status" value="2"/>
</dbReference>
<dbReference type="AlphaFoldDB" id="A1ZVK1"/>
<keyword evidence="3" id="KW-0645">Protease</keyword>
<dbReference type="InterPro" id="IPR011249">
    <property type="entry name" value="Metalloenz_LuxS/M16"/>
</dbReference>
<feature type="domain" description="Peptidase M16 C-terminal" evidence="2">
    <location>
        <begin position="163"/>
        <end position="339"/>
    </location>
</feature>
<dbReference type="InterPro" id="IPR011765">
    <property type="entry name" value="Pept_M16_N"/>
</dbReference>
<dbReference type="Pfam" id="PF00675">
    <property type="entry name" value="Peptidase_M16"/>
    <property type="match status" value="1"/>
</dbReference>
<dbReference type="GO" id="GO:0006508">
    <property type="term" value="P:proteolysis"/>
    <property type="evidence" value="ECO:0007669"/>
    <property type="project" value="UniProtKB-KW"/>
</dbReference>
<comment type="caution">
    <text evidence="3">The sequence shown here is derived from an EMBL/GenBank/DDBJ whole genome shotgun (WGS) entry which is preliminary data.</text>
</comment>
<evidence type="ECO:0000313" key="4">
    <source>
        <dbReference type="Proteomes" id="UP000004095"/>
    </source>
</evidence>
<dbReference type="PANTHER" id="PTHR11851">
    <property type="entry name" value="METALLOPROTEASE"/>
    <property type="match status" value="1"/>
</dbReference>
<dbReference type="Pfam" id="PF05193">
    <property type="entry name" value="Peptidase_M16_C"/>
    <property type="match status" value="1"/>
</dbReference>
<dbReference type="GO" id="GO:0008233">
    <property type="term" value="F:peptidase activity"/>
    <property type="evidence" value="ECO:0007669"/>
    <property type="project" value="UniProtKB-KW"/>
</dbReference>
<keyword evidence="3" id="KW-0378">Hydrolase</keyword>
<dbReference type="Gene3D" id="3.30.830.10">
    <property type="entry name" value="Metalloenzyme, LuxS/M16 peptidase-like"/>
    <property type="match status" value="2"/>
</dbReference>
<feature type="domain" description="Peptidase M16 N-terminal" evidence="1">
    <location>
        <begin position="21"/>
        <end position="123"/>
    </location>
</feature>
<dbReference type="PANTHER" id="PTHR11851:SF224">
    <property type="entry name" value="PROCESSING PROTEASE"/>
    <property type="match status" value="1"/>
</dbReference>
<dbReference type="GO" id="GO:0046872">
    <property type="term" value="F:metal ion binding"/>
    <property type="evidence" value="ECO:0007669"/>
    <property type="project" value="InterPro"/>
</dbReference>
<sequence length="408" mass="46736">MQAKTQYLDNGIPVHLINAGGQPVLRVELFFKAGALIDPKLATSFFVIKMLREGTSTRNTHQISEYIDQYGAFIEFKPGPDRIGVIVYTLSKYLDKLLVLITELLNEATFPEKELDSFKNITRQNLLLNLKRNGFRASRKMSRVLFGRHPYGLDLTEAAIDEVSREDLQGFYHKYIKNNPCDIIVSGDANEEVLKVLNKYFGGINLSEFLLHPPKVVPTPMPSEQQLHLDVRENATQSSIRMGGLIFTKSHPEYSRFIILNEIFGGYFGSRLMSNIREDKGYTYGIYARVALLEQAAYYGIMTDVRKEFTQHTIDEIHKESKRMRTELVPEEELSLVKNYMSGTLTSTINSPFALADVFKGLHFHGLDYSFYDNYFEVLKNITPEDLMELANKYLRTEEMYEIVVGGK</sequence>
<dbReference type="InterPro" id="IPR050361">
    <property type="entry name" value="MPP/UQCRC_Complex"/>
</dbReference>
<keyword evidence="4" id="KW-1185">Reference proteome</keyword>
<proteinExistence type="predicted"/>
<name>A1ZVK1_MICM2</name>
<organism evidence="3 4">
    <name type="scientific">Microscilla marina ATCC 23134</name>
    <dbReference type="NCBI Taxonomy" id="313606"/>
    <lineage>
        <taxon>Bacteria</taxon>
        <taxon>Pseudomonadati</taxon>
        <taxon>Bacteroidota</taxon>
        <taxon>Cytophagia</taxon>
        <taxon>Cytophagales</taxon>
        <taxon>Microscillaceae</taxon>
        <taxon>Microscilla</taxon>
    </lineage>
</organism>
<reference evidence="3 4" key="1">
    <citation type="submission" date="2007-01" db="EMBL/GenBank/DDBJ databases">
        <authorList>
            <person name="Haygood M."/>
            <person name="Podell S."/>
            <person name="Anderson C."/>
            <person name="Hopkinson B."/>
            <person name="Roe K."/>
            <person name="Barbeau K."/>
            <person name="Gaasterland T."/>
            <person name="Ferriera S."/>
            <person name="Johnson J."/>
            <person name="Kravitz S."/>
            <person name="Beeson K."/>
            <person name="Sutton G."/>
            <person name="Rogers Y.-H."/>
            <person name="Friedman R."/>
            <person name="Frazier M."/>
            <person name="Venter J.C."/>
        </authorList>
    </citation>
    <scope>NUCLEOTIDE SEQUENCE [LARGE SCALE GENOMIC DNA]</scope>
    <source>
        <strain evidence="3 4">ATCC 23134</strain>
    </source>
</reference>
<accession>A1ZVK1</accession>